<gene>
    <name evidence="2" type="ORF">SAMN05660461_1584</name>
</gene>
<evidence type="ECO:0000313" key="3">
    <source>
        <dbReference type="Proteomes" id="UP000190166"/>
    </source>
</evidence>
<dbReference type="InterPro" id="IPR036388">
    <property type="entry name" value="WH-like_DNA-bd_sf"/>
</dbReference>
<reference evidence="2 3" key="1">
    <citation type="submission" date="2017-02" db="EMBL/GenBank/DDBJ databases">
        <authorList>
            <person name="Peterson S.W."/>
        </authorList>
    </citation>
    <scope>NUCLEOTIDE SEQUENCE [LARGE SCALE GENOMIC DNA]</scope>
    <source>
        <strain evidence="2 3">DSM 18108</strain>
    </source>
</reference>
<evidence type="ECO:0000259" key="1">
    <source>
        <dbReference type="Pfam" id="PF00126"/>
    </source>
</evidence>
<sequence length="113" mass="12799">MKLMANGRIWIETEEGPFLGYGRIELLQKISELGSLRKAATEMKISYRQAWDFVDQMNKRTGKPLVIFERGGKNGGGALLTPEGEQAIKLFHELNTAFRQFLATRTAGLQKRK</sequence>
<dbReference type="InterPro" id="IPR051815">
    <property type="entry name" value="Molybdate_resp_trans_reg"/>
</dbReference>
<dbReference type="AlphaFoldDB" id="A0A1T5NI09"/>
<evidence type="ECO:0000313" key="2">
    <source>
        <dbReference type="EMBL" id="SKC99749.1"/>
    </source>
</evidence>
<organism evidence="2 3">
    <name type="scientific">Chitinophaga ginsengisegetis</name>
    <dbReference type="NCBI Taxonomy" id="393003"/>
    <lineage>
        <taxon>Bacteria</taxon>
        <taxon>Pseudomonadati</taxon>
        <taxon>Bacteroidota</taxon>
        <taxon>Chitinophagia</taxon>
        <taxon>Chitinophagales</taxon>
        <taxon>Chitinophagaceae</taxon>
        <taxon>Chitinophaga</taxon>
    </lineage>
</organism>
<dbReference type="PANTHER" id="PTHR30432">
    <property type="entry name" value="TRANSCRIPTIONAL REGULATOR MODE"/>
    <property type="match status" value="1"/>
</dbReference>
<dbReference type="EMBL" id="FUZZ01000001">
    <property type="protein sequence ID" value="SKC99749.1"/>
    <property type="molecule type" value="Genomic_DNA"/>
</dbReference>
<dbReference type="InterPro" id="IPR000847">
    <property type="entry name" value="LysR_HTH_N"/>
</dbReference>
<protein>
    <submittedName>
        <fullName evidence="2">Molybdate transport system regulatory protein</fullName>
    </submittedName>
</protein>
<feature type="domain" description="HTH lysR-type" evidence="1">
    <location>
        <begin position="24"/>
        <end position="85"/>
    </location>
</feature>
<keyword evidence="3" id="KW-1185">Reference proteome</keyword>
<dbReference type="PANTHER" id="PTHR30432:SF1">
    <property type="entry name" value="DNA-BINDING TRANSCRIPTIONAL DUAL REGULATOR MODE"/>
    <property type="match status" value="1"/>
</dbReference>
<dbReference type="Gene3D" id="1.10.10.10">
    <property type="entry name" value="Winged helix-like DNA-binding domain superfamily/Winged helix DNA-binding domain"/>
    <property type="match status" value="1"/>
</dbReference>
<dbReference type="InterPro" id="IPR036390">
    <property type="entry name" value="WH_DNA-bd_sf"/>
</dbReference>
<dbReference type="Pfam" id="PF00126">
    <property type="entry name" value="HTH_1"/>
    <property type="match status" value="1"/>
</dbReference>
<dbReference type="SUPFAM" id="SSF46785">
    <property type="entry name" value="Winged helix' DNA-binding domain"/>
    <property type="match status" value="1"/>
</dbReference>
<dbReference type="RefSeq" id="WP_079468841.1">
    <property type="nucleotide sequence ID" value="NZ_FUZZ01000001.1"/>
</dbReference>
<proteinExistence type="predicted"/>
<accession>A0A1T5NI09</accession>
<dbReference type="Proteomes" id="UP000190166">
    <property type="component" value="Unassembled WGS sequence"/>
</dbReference>
<dbReference type="GO" id="GO:0003700">
    <property type="term" value="F:DNA-binding transcription factor activity"/>
    <property type="evidence" value="ECO:0007669"/>
    <property type="project" value="InterPro"/>
</dbReference>
<dbReference type="STRING" id="393003.SAMN05660461_1584"/>
<name>A0A1T5NI09_9BACT</name>